<protein>
    <submittedName>
        <fullName evidence="2">Uncharacterized protein</fullName>
    </submittedName>
</protein>
<sequence>MKMAQNRVDSNIVGIALTRWVIFYHAFLVGLEYSCIYVSLLYYLQELHVYNAAMYFCVLMSCTSTGSLFMSTLTKQFGKLTSNIKWFLVVLALISFVGNLLYTSHSSVWFLVVGRLLCGFVDSSTDVIQGTFGKLYANEQSRLMDFASKYELFYTCGFLTGPLFVASLWKYKTHLGNWSIDRYNGVAFIMAWFFLLDALLMMCCGQNLNNLVVEQEEDNKVDQAFEEDNKELTQKTNLERYLRLKKGSTENLMKNDDVITDRQPHWLILLIFAHSLLINFICNTSEMLVVILSVQRIKLPPINFYFLVVSCLFIFMFGVTKVWRKFFNDVTKRVAPMLLCVAISILSNVLLIVISSTTFGGYHFKTFCMFLVILLNSLTAFTISPATQNLIAVLFHNDQQRFEQDVKRWLMIYRVFGICGLVLAGFIVHHLWVIYVCFIGIQILFSMTILLNKSQLSSESN</sequence>
<evidence type="ECO:0000256" key="1">
    <source>
        <dbReference type="SAM" id="Phobius"/>
    </source>
</evidence>
<keyword evidence="1" id="KW-1133">Transmembrane helix</keyword>
<dbReference type="Proteomes" id="UP000594262">
    <property type="component" value="Unplaced"/>
</dbReference>
<dbReference type="SUPFAM" id="SSF103473">
    <property type="entry name" value="MFS general substrate transporter"/>
    <property type="match status" value="1"/>
</dbReference>
<keyword evidence="1" id="KW-0812">Transmembrane</keyword>
<name>A0A7M5X7T9_9CNID</name>
<organism evidence="2 3">
    <name type="scientific">Clytia hemisphaerica</name>
    <dbReference type="NCBI Taxonomy" id="252671"/>
    <lineage>
        <taxon>Eukaryota</taxon>
        <taxon>Metazoa</taxon>
        <taxon>Cnidaria</taxon>
        <taxon>Hydrozoa</taxon>
        <taxon>Hydroidolina</taxon>
        <taxon>Leptothecata</taxon>
        <taxon>Obeliida</taxon>
        <taxon>Clytiidae</taxon>
        <taxon>Clytia</taxon>
    </lineage>
</organism>
<keyword evidence="1" id="KW-0472">Membrane</keyword>
<feature type="transmembrane region" description="Helical" evidence="1">
    <location>
        <begin position="335"/>
        <end position="356"/>
    </location>
</feature>
<feature type="transmembrane region" description="Helical" evidence="1">
    <location>
        <begin position="50"/>
        <end position="72"/>
    </location>
</feature>
<dbReference type="EnsemblMetazoa" id="CLYHEMT019174.1">
    <property type="protein sequence ID" value="CLYHEMP019174.1"/>
    <property type="gene ID" value="CLYHEMG019174"/>
</dbReference>
<dbReference type="OrthoDB" id="2549326at2759"/>
<proteinExistence type="predicted"/>
<reference evidence="2" key="1">
    <citation type="submission" date="2021-01" db="UniProtKB">
        <authorList>
            <consortium name="EnsemblMetazoa"/>
        </authorList>
    </citation>
    <scope>IDENTIFICATION</scope>
</reference>
<dbReference type="Gene3D" id="1.20.1250.20">
    <property type="entry name" value="MFS general substrate transporter like domains"/>
    <property type="match status" value="1"/>
</dbReference>
<keyword evidence="3" id="KW-1185">Reference proteome</keyword>
<evidence type="ECO:0000313" key="2">
    <source>
        <dbReference type="EnsemblMetazoa" id="CLYHEMP019174.1"/>
    </source>
</evidence>
<feature type="transmembrane region" description="Helical" evidence="1">
    <location>
        <begin position="304"/>
        <end position="323"/>
    </location>
</feature>
<dbReference type="RefSeq" id="XP_066914041.1">
    <property type="nucleotide sequence ID" value="XM_067057940.1"/>
</dbReference>
<feature type="transmembrane region" description="Helical" evidence="1">
    <location>
        <begin position="433"/>
        <end position="451"/>
    </location>
</feature>
<dbReference type="InterPro" id="IPR036259">
    <property type="entry name" value="MFS_trans_sf"/>
</dbReference>
<feature type="transmembrane region" description="Helical" evidence="1">
    <location>
        <begin position="84"/>
        <end position="102"/>
    </location>
</feature>
<feature type="transmembrane region" description="Helical" evidence="1">
    <location>
        <begin position="183"/>
        <end position="202"/>
    </location>
</feature>
<evidence type="ECO:0000313" key="3">
    <source>
        <dbReference type="Proteomes" id="UP000594262"/>
    </source>
</evidence>
<accession>A0A7M5X7T9</accession>
<dbReference type="AlphaFoldDB" id="A0A7M5X7T9"/>
<feature type="transmembrane region" description="Helical" evidence="1">
    <location>
        <begin position="152"/>
        <end position="171"/>
    </location>
</feature>
<feature type="transmembrane region" description="Helical" evidence="1">
    <location>
        <begin position="21"/>
        <end position="44"/>
    </location>
</feature>
<dbReference type="GeneID" id="136801303"/>
<feature type="transmembrane region" description="Helical" evidence="1">
    <location>
        <begin position="409"/>
        <end position="427"/>
    </location>
</feature>
<feature type="transmembrane region" description="Helical" evidence="1">
    <location>
        <begin position="266"/>
        <end position="292"/>
    </location>
</feature>